<dbReference type="SUPFAM" id="SSF102705">
    <property type="entry name" value="NIF3 (NGG1p interacting factor 3)-like"/>
    <property type="match status" value="1"/>
</dbReference>
<dbReference type="PIRSF" id="PIRSF037489">
    <property type="entry name" value="UCP037489_NIF3_YqfO"/>
    <property type="match status" value="1"/>
</dbReference>
<evidence type="ECO:0000256" key="1">
    <source>
        <dbReference type="ARBA" id="ARBA00006964"/>
    </source>
</evidence>
<dbReference type="Proteomes" id="UP000002534">
    <property type="component" value="Chromosome"/>
</dbReference>
<keyword evidence="8" id="KW-1185">Reference proteome</keyword>
<dbReference type="STRING" id="338963.Pcar_2677"/>
<organism evidence="7 8">
    <name type="scientific">Syntrophotalea carbinolica (strain DSM 2380 / NBRC 103641 / GraBd1)</name>
    <name type="common">Pelobacter carbinolicus</name>
    <dbReference type="NCBI Taxonomy" id="338963"/>
    <lineage>
        <taxon>Bacteria</taxon>
        <taxon>Pseudomonadati</taxon>
        <taxon>Thermodesulfobacteriota</taxon>
        <taxon>Desulfuromonadia</taxon>
        <taxon>Desulfuromonadales</taxon>
        <taxon>Syntrophotaleaceae</taxon>
        <taxon>Syntrophotalea</taxon>
    </lineage>
</organism>
<dbReference type="PANTHER" id="PTHR13799">
    <property type="entry name" value="NGG1 INTERACTING FACTOR 3"/>
    <property type="match status" value="1"/>
</dbReference>
<dbReference type="InterPro" id="IPR002678">
    <property type="entry name" value="DUF34/NIF3"/>
</dbReference>
<dbReference type="FunFam" id="3.40.1390.30:FF:000001">
    <property type="entry name" value="GTP cyclohydrolase 1 type 2"/>
    <property type="match status" value="1"/>
</dbReference>
<dbReference type="RefSeq" id="WP_011342456.1">
    <property type="nucleotide sequence ID" value="NC_007498.2"/>
</dbReference>
<name>Q3A144_SYNC1</name>
<gene>
    <name evidence="7" type="primary">yqfO</name>
    <name evidence="7" type="ordered locus">Pcar_2677</name>
</gene>
<comment type="similarity">
    <text evidence="1 5">Belongs to the GTP cyclohydrolase I type 2/NIF3 family.</text>
</comment>
<reference evidence="8" key="1">
    <citation type="submission" date="2005-10" db="EMBL/GenBank/DDBJ databases">
        <title>Complete sequence of Pelobacter carbinolicus DSM 2380.</title>
        <authorList>
            <person name="Copeland A."/>
            <person name="Lucas S."/>
            <person name="Lapidus A."/>
            <person name="Barry K."/>
            <person name="Detter J.C."/>
            <person name="Glavina T."/>
            <person name="Hammon N."/>
            <person name="Israni S."/>
            <person name="Pitluck S."/>
            <person name="Chertkov O."/>
            <person name="Schmutz J."/>
            <person name="Larimer F."/>
            <person name="Land M."/>
            <person name="Kyrpides N."/>
            <person name="Ivanova N."/>
            <person name="Richardson P."/>
        </authorList>
    </citation>
    <scope>NUCLEOTIDE SEQUENCE [LARGE SCALE GENOMIC DNA]</scope>
    <source>
        <strain evidence="8">DSM 2380 / NBRC 103641 / GraBd1</strain>
    </source>
</reference>
<dbReference type="KEGG" id="pca:Pcar_2677"/>
<dbReference type="NCBIfam" id="TIGR00486">
    <property type="entry name" value="YbgI_SA1388"/>
    <property type="match status" value="1"/>
</dbReference>
<accession>Q3A144</accession>
<feature type="binding site" evidence="6">
    <location>
        <position position="333"/>
    </location>
    <ligand>
        <name>a divalent metal cation</name>
        <dbReference type="ChEBI" id="CHEBI:60240"/>
        <label>1</label>
    </ligand>
</feature>
<keyword evidence="4 5" id="KW-0479">Metal-binding</keyword>
<dbReference type="FunFam" id="3.30.70.120:FF:000006">
    <property type="entry name" value="GTP cyclohydrolase 1 type 2 homolog"/>
    <property type="match status" value="1"/>
</dbReference>
<reference evidence="7 8" key="2">
    <citation type="journal article" date="2012" name="BMC Genomics">
        <title>The genome of Pelobacter carbinolicus reveals surprising metabolic capabilities and physiological features.</title>
        <authorList>
            <person name="Aklujkar M."/>
            <person name="Haveman S.A."/>
            <person name="Didonato R.Jr."/>
            <person name="Chertkov O."/>
            <person name="Han C.S."/>
            <person name="Land M.L."/>
            <person name="Brown P."/>
            <person name="Lovley D.R."/>
        </authorList>
    </citation>
    <scope>NUCLEOTIDE SEQUENCE [LARGE SCALE GENOMIC DNA]</scope>
    <source>
        <strain evidence="8">DSM 2380 / NBRC 103641 / GraBd1</strain>
    </source>
</reference>
<evidence type="ECO:0000256" key="5">
    <source>
        <dbReference type="PIRNR" id="PIRNR037489"/>
    </source>
</evidence>
<evidence type="ECO:0000256" key="4">
    <source>
        <dbReference type="ARBA" id="ARBA00022723"/>
    </source>
</evidence>
<dbReference type="OrthoDB" id="9792792at2"/>
<comment type="subunit">
    <text evidence="2">Homohexamer.</text>
</comment>
<dbReference type="HOGENOM" id="CLU_037423_1_0_7"/>
<dbReference type="eggNOG" id="COG0327">
    <property type="taxonomic scope" value="Bacteria"/>
</dbReference>
<dbReference type="AlphaFoldDB" id="Q3A144"/>
<dbReference type="InterPro" id="IPR015867">
    <property type="entry name" value="N-reg_PII/ATP_PRibTrfase_C"/>
</dbReference>
<feature type="binding site" evidence="6">
    <location>
        <position position="337"/>
    </location>
    <ligand>
        <name>a divalent metal cation</name>
        <dbReference type="ChEBI" id="CHEBI:60240"/>
        <label>1</label>
    </ligand>
</feature>
<feature type="binding site" evidence="6">
    <location>
        <position position="108"/>
    </location>
    <ligand>
        <name>a divalent metal cation</name>
        <dbReference type="ChEBI" id="CHEBI:60240"/>
        <label>1</label>
    </ligand>
</feature>
<evidence type="ECO:0000313" key="7">
    <source>
        <dbReference type="EMBL" id="ABA89913.1"/>
    </source>
</evidence>
<dbReference type="EMBL" id="CP000142">
    <property type="protein sequence ID" value="ABA89913.1"/>
    <property type="molecule type" value="Genomic_DNA"/>
</dbReference>
<dbReference type="GO" id="GO:0046872">
    <property type="term" value="F:metal ion binding"/>
    <property type="evidence" value="ECO:0007669"/>
    <property type="project" value="UniProtKB-UniRule"/>
</dbReference>
<dbReference type="GO" id="GO:0005737">
    <property type="term" value="C:cytoplasm"/>
    <property type="evidence" value="ECO:0007669"/>
    <property type="project" value="TreeGrafter"/>
</dbReference>
<dbReference type="Pfam" id="PF01784">
    <property type="entry name" value="DUF34_NIF3"/>
    <property type="match status" value="1"/>
</dbReference>
<evidence type="ECO:0000256" key="2">
    <source>
        <dbReference type="ARBA" id="ARBA00011643"/>
    </source>
</evidence>
<proteinExistence type="inferred from homology"/>
<evidence type="ECO:0000256" key="6">
    <source>
        <dbReference type="PIRSR" id="PIRSR602678-1"/>
    </source>
</evidence>
<evidence type="ECO:0000313" key="8">
    <source>
        <dbReference type="Proteomes" id="UP000002534"/>
    </source>
</evidence>
<evidence type="ECO:0000256" key="3">
    <source>
        <dbReference type="ARBA" id="ARBA00022112"/>
    </source>
</evidence>
<feature type="binding site" evidence="6">
    <location>
        <position position="69"/>
    </location>
    <ligand>
        <name>a divalent metal cation</name>
        <dbReference type="ChEBI" id="CHEBI:60240"/>
        <label>1</label>
    </ligand>
</feature>
<dbReference type="Gene3D" id="3.40.1390.30">
    <property type="entry name" value="NIF3 (NGG1p interacting factor 3)-like"/>
    <property type="match status" value="1"/>
</dbReference>
<dbReference type="InterPro" id="IPR036069">
    <property type="entry name" value="DUF34/NIF3_sf"/>
</dbReference>
<feature type="binding site" evidence="6">
    <location>
        <position position="70"/>
    </location>
    <ligand>
        <name>a divalent metal cation</name>
        <dbReference type="ChEBI" id="CHEBI:60240"/>
        <label>1</label>
    </ligand>
</feature>
<dbReference type="InterPro" id="IPR017221">
    <property type="entry name" value="DUF34/NIF3_bac"/>
</dbReference>
<dbReference type="Gene3D" id="3.30.70.120">
    <property type="match status" value="1"/>
</dbReference>
<protein>
    <recommendedName>
        <fullName evidence="3 5">GTP cyclohydrolase 1 type 2 homolog</fullName>
    </recommendedName>
</protein>
<dbReference type="PANTHER" id="PTHR13799:SF14">
    <property type="entry name" value="GTP CYCLOHYDROLASE 1 TYPE 2 HOMOLOG"/>
    <property type="match status" value="1"/>
</dbReference>
<sequence length="374" mass="40682">MKERTFRLQDLLGLLHRLYPPALAESWDNVGLQAGDPSASVSRVLVCLDVSEYALDEAQRIGAEAIVSHHPLIFQPLKHLSPMNETGRLLFRAVREGVAIVSAHTNLDCAKNGLNDWLAASLGLEKPVPLQTGATDLHKLVVFVPSGYEDRVAKALFEAGAGTIGDYDSCSFRTDGVGTFRPGDDTRPFIGQSGALERVREIRMETILTREVQARAVQRMLKAHPYEEVAYDLIPLANRRSDVGLGRIGRLAQTTTLGAFADTVKRALDIPHVRVVGELDRKVGKVAVCGGSGASLLGDTDRMGADVLVTGDVKYHEALSARDRNIGLIDAGHFGTEHIMVKHLAEVLRQAAAAKRMGIQVEELKGEQDPFLMV</sequence>